<organism evidence="2">
    <name type="scientific">Chromera velia CCMP2878</name>
    <dbReference type="NCBI Taxonomy" id="1169474"/>
    <lineage>
        <taxon>Eukaryota</taxon>
        <taxon>Sar</taxon>
        <taxon>Alveolata</taxon>
        <taxon>Colpodellida</taxon>
        <taxon>Chromeraceae</taxon>
        <taxon>Chromera</taxon>
    </lineage>
</organism>
<proteinExistence type="predicted"/>
<sequence length="342" mass="36012">MKSLSLLSLATVAFGALSDMKLDGLKLDGFDFDSLDILGGKAAAVKKPWYLGGPLPSKGPFGASIPVHLFLDENLVGASSLKMKSLSLLSLATVAFGALSDMKLDGLKLDGFDFDSLDILGGKAAAVKKPWYLGGPLPSKGPFGASIPVHLFLDEYTNATIIDIDGISLELACLPQETGGSVTALIFNVDTGKEISGLFDVGTQVGSDNAANIGRCGSSTGGDGIENLLQQGLWTFITSGTPGPDDRLQPFSCLWDDVADPAESFEDFGPEVFDLNHFLSKFDNGIQLNAPRESMGFFASNTTADTKGFDALCGVWGFLDIDIPKGVPFSVPALDNSYASKY</sequence>
<evidence type="ECO:0000256" key="1">
    <source>
        <dbReference type="SAM" id="SignalP"/>
    </source>
</evidence>
<accession>A0A0G4H886</accession>
<gene>
    <name evidence="2" type="ORF">Cvel_25084</name>
</gene>
<keyword evidence="1" id="KW-0732">Signal</keyword>
<protein>
    <recommendedName>
        <fullName evidence="3">Peptidase A1 domain-containing protein</fullName>
    </recommendedName>
</protein>
<dbReference type="PhylomeDB" id="A0A0G4H886"/>
<dbReference type="AlphaFoldDB" id="A0A0G4H886"/>
<evidence type="ECO:0008006" key="3">
    <source>
        <dbReference type="Google" id="ProtNLM"/>
    </source>
</evidence>
<name>A0A0G4H886_9ALVE</name>
<reference evidence="2" key="1">
    <citation type="submission" date="2014-11" db="EMBL/GenBank/DDBJ databases">
        <authorList>
            <person name="Otto D Thomas"/>
            <person name="Naeem Raeece"/>
        </authorList>
    </citation>
    <scope>NUCLEOTIDE SEQUENCE</scope>
</reference>
<dbReference type="VEuPathDB" id="CryptoDB:Cvel_25084"/>
<feature type="chain" id="PRO_5012181412" description="Peptidase A1 domain-containing protein" evidence="1">
    <location>
        <begin position="16"/>
        <end position="342"/>
    </location>
</feature>
<evidence type="ECO:0000313" key="2">
    <source>
        <dbReference type="EMBL" id="CEM40026.1"/>
    </source>
</evidence>
<feature type="signal peptide" evidence="1">
    <location>
        <begin position="1"/>
        <end position="15"/>
    </location>
</feature>
<dbReference type="EMBL" id="CDMZ01001978">
    <property type="protein sequence ID" value="CEM40026.1"/>
    <property type="molecule type" value="Genomic_DNA"/>
</dbReference>